<dbReference type="AlphaFoldDB" id="A0A656Z740"/>
<organism evidence="1 2">
    <name type="scientific">Sterolibacterium denitrificans</name>
    <dbReference type="NCBI Taxonomy" id="157592"/>
    <lineage>
        <taxon>Bacteria</taxon>
        <taxon>Pseudomonadati</taxon>
        <taxon>Pseudomonadota</taxon>
        <taxon>Betaproteobacteria</taxon>
        <taxon>Nitrosomonadales</taxon>
        <taxon>Sterolibacteriaceae</taxon>
        <taxon>Sterolibacterium</taxon>
    </lineage>
</organism>
<accession>A0A656Z740</accession>
<dbReference type="Proteomes" id="UP000243416">
    <property type="component" value="Unassembled WGS sequence"/>
</dbReference>
<evidence type="ECO:0000313" key="2">
    <source>
        <dbReference type="Proteomes" id="UP000243416"/>
    </source>
</evidence>
<dbReference type="EMBL" id="LFZK01000003">
    <property type="protein sequence ID" value="KYC28862.1"/>
    <property type="molecule type" value="Genomic_DNA"/>
</dbReference>
<evidence type="ECO:0000313" key="1">
    <source>
        <dbReference type="EMBL" id="KYC28862.1"/>
    </source>
</evidence>
<protein>
    <submittedName>
        <fullName evidence="1">Uncharacterized protein</fullName>
    </submittedName>
</protein>
<comment type="caution">
    <text evidence="1">The sequence shown here is derived from an EMBL/GenBank/DDBJ whole genome shotgun (WGS) entry which is preliminary data.</text>
</comment>
<name>A0A656Z740_9PROT</name>
<gene>
    <name evidence="1" type="ORF">ACY05_04090</name>
</gene>
<reference evidence="1 2" key="1">
    <citation type="journal article" date="2016" name="ISME J.">
        <title>Integrated multi-omics analyses reveal the biochemical mechanisms and phylogenetic relevance of anaerobic androgen biodegradation in the environment.</title>
        <authorList>
            <person name="Yang F.C."/>
            <person name="Chen Y.L."/>
            <person name="Tang S.L."/>
            <person name="Yu C.P."/>
            <person name="Wang P.H."/>
            <person name="Ismail W."/>
            <person name="Wang C.H."/>
            <person name="Ding J.Y."/>
            <person name="Yang C.Y."/>
            <person name="Yang C.Y."/>
            <person name="Chiang Y.R."/>
        </authorList>
    </citation>
    <scope>NUCLEOTIDE SEQUENCE [LARGE SCALE GENOMIC DNA]</scope>
    <source>
        <strain evidence="1 2">DSM 13999</strain>
    </source>
</reference>
<dbReference type="RefSeq" id="WP_154715703.1">
    <property type="nucleotide sequence ID" value="NZ_LT837803.1"/>
</dbReference>
<keyword evidence="2" id="KW-1185">Reference proteome</keyword>
<proteinExistence type="predicted"/>
<sequence>MSLLFFGPAMLFVFPAHAHGGQEKSAASVPADAQAHALPRFSAMAGDFELSGVLQPAEPGRRTRELQLHLQPRNGAGSLDADAARLEVVLDDLALQARANGGGNYSLILPVGLSGQVALQVRISQGGLNETVTASLNLDEDAAEAAEAAKKSRGPSRQVLLAGLLTLVIFFIGALLSWREHRGRKRK</sequence>